<reference evidence="3 4" key="1">
    <citation type="submission" date="2020-08" db="EMBL/GenBank/DDBJ databases">
        <title>Genomic Encyclopedia of Type Strains, Phase IV (KMG-IV): sequencing the most valuable type-strain genomes for metagenomic binning, comparative biology and taxonomic classification.</title>
        <authorList>
            <person name="Goeker M."/>
        </authorList>
    </citation>
    <scope>NUCLEOTIDE SEQUENCE [LARGE SCALE GENOMIC DNA]</scope>
    <source>
        <strain evidence="3 4">YC6886</strain>
    </source>
</reference>
<dbReference type="Gene3D" id="2.130.10.130">
    <property type="entry name" value="Integrin alpha, N-terminal"/>
    <property type="match status" value="1"/>
</dbReference>
<dbReference type="SUPFAM" id="SSF69318">
    <property type="entry name" value="Integrin alpha N-terminal domain"/>
    <property type="match status" value="1"/>
</dbReference>
<keyword evidence="1 2" id="KW-0732">Signal</keyword>
<protein>
    <recommendedName>
        <fullName evidence="5">FG-GAP repeat protein</fullName>
    </recommendedName>
</protein>
<feature type="signal peptide" evidence="2">
    <location>
        <begin position="1"/>
        <end position="30"/>
    </location>
</feature>
<evidence type="ECO:0000256" key="2">
    <source>
        <dbReference type="SAM" id="SignalP"/>
    </source>
</evidence>
<dbReference type="PANTHER" id="PTHR46580">
    <property type="entry name" value="SENSOR KINASE-RELATED"/>
    <property type="match status" value="1"/>
</dbReference>
<comment type="caution">
    <text evidence="3">The sequence shown here is derived from an EMBL/GenBank/DDBJ whole genome shotgun (WGS) entry which is preliminary data.</text>
</comment>
<organism evidence="3 4">
    <name type="scientific">Haloferula luteola</name>
    <dbReference type="NCBI Taxonomy" id="595692"/>
    <lineage>
        <taxon>Bacteria</taxon>
        <taxon>Pseudomonadati</taxon>
        <taxon>Verrucomicrobiota</taxon>
        <taxon>Verrucomicrobiia</taxon>
        <taxon>Verrucomicrobiales</taxon>
        <taxon>Verrucomicrobiaceae</taxon>
        <taxon>Haloferula</taxon>
    </lineage>
</organism>
<dbReference type="RefSeq" id="WP_184018867.1">
    <property type="nucleotide sequence ID" value="NZ_JACHFD010000010.1"/>
</dbReference>
<evidence type="ECO:0008006" key="5">
    <source>
        <dbReference type="Google" id="ProtNLM"/>
    </source>
</evidence>
<dbReference type="GO" id="GO:0030246">
    <property type="term" value="F:carbohydrate binding"/>
    <property type="evidence" value="ECO:0007669"/>
    <property type="project" value="InterPro"/>
</dbReference>
<evidence type="ECO:0000256" key="1">
    <source>
        <dbReference type="ARBA" id="ARBA00022729"/>
    </source>
</evidence>
<evidence type="ECO:0000313" key="3">
    <source>
        <dbReference type="EMBL" id="MBB5352115.1"/>
    </source>
</evidence>
<keyword evidence="4" id="KW-1185">Reference proteome</keyword>
<dbReference type="InterPro" id="IPR028994">
    <property type="entry name" value="Integrin_alpha_N"/>
</dbReference>
<dbReference type="InterPro" id="IPR013517">
    <property type="entry name" value="FG-GAP"/>
</dbReference>
<dbReference type="SUPFAM" id="SSF49452">
    <property type="entry name" value="Starch-binding domain-like"/>
    <property type="match status" value="1"/>
</dbReference>
<accession>A0A840V2A3</accession>
<name>A0A840V2A3_9BACT</name>
<dbReference type="Proteomes" id="UP000557717">
    <property type="component" value="Unassembled WGS sequence"/>
</dbReference>
<proteinExistence type="predicted"/>
<gene>
    <name evidence="3" type="ORF">HNR46_002356</name>
</gene>
<sequence length="572" mass="62395">MSSVRSLPSSASLGSLAALMMGLFSPLGQAATLSGKATRADNGSPLAGVSIYLLSWVEEDESWDFTFAPVTSDAQGDFRLEGIPAGEFRLAFILEEDAEWTPCYWGGGLDDQNSLPVIVSEGSSEISGIHQALQRSRLESYAISKDDGSHFQFFGNVLVPYQLESSTNLLDWKPVGDPEFPGDDGRISWAPPALDSPTQAFWRVAGPKNLQLAPDPHVDATSSYTRWSQDYRWENRDEVWYPYSSGGNFLHAFGYGDFNGDGELDYLAFPGTGLSTEETPGILRLSIDTASSADGASIFHDGMPGSTHARKLLIGDLNGDGVDDAVIIDHGYDADPFPGAPLKVLLSDGEGGISVETYPEWTAFHHGGCLGDVDGDGDLDLFLANTPWQGLRHFIALNDGQGHFSISRQVVGLPWDENIWTSEFFDLDGDGYLDLAFGGDTQATGGIIAWGNPRGTYGAERLILPFAEDLAIYDMDAEDLDGDGDRDLLVTLADSLNDRAELRLFINHGHREFVDETEQRFASSSYSVHWIDYLFVRDLDGDEDLDLAADVRGALIYWENEGDGHFGTSQTY</sequence>
<dbReference type="Pfam" id="PF13517">
    <property type="entry name" value="FG-GAP_3"/>
    <property type="match status" value="2"/>
</dbReference>
<dbReference type="AlphaFoldDB" id="A0A840V2A3"/>
<dbReference type="EMBL" id="JACHFD010000010">
    <property type="protein sequence ID" value="MBB5352115.1"/>
    <property type="molecule type" value="Genomic_DNA"/>
</dbReference>
<dbReference type="InterPro" id="IPR013784">
    <property type="entry name" value="Carb-bd-like_fold"/>
</dbReference>
<feature type="chain" id="PRO_5032540383" description="FG-GAP repeat protein" evidence="2">
    <location>
        <begin position="31"/>
        <end position="572"/>
    </location>
</feature>
<evidence type="ECO:0000313" key="4">
    <source>
        <dbReference type="Proteomes" id="UP000557717"/>
    </source>
</evidence>